<organism evidence="1 2">
    <name type="scientific">Puccinia triticina</name>
    <dbReference type="NCBI Taxonomy" id="208348"/>
    <lineage>
        <taxon>Eukaryota</taxon>
        <taxon>Fungi</taxon>
        <taxon>Dikarya</taxon>
        <taxon>Basidiomycota</taxon>
        <taxon>Pucciniomycotina</taxon>
        <taxon>Pucciniomycetes</taxon>
        <taxon>Pucciniales</taxon>
        <taxon>Pucciniaceae</taxon>
        <taxon>Puccinia</taxon>
    </lineage>
</organism>
<sequence>MDEVMSGSSTGLRVPSVVNVLYEHLGEEGGASEDEALSPEFRATVERSMRTLKGRDSLAVELELKSKTTGRRASWMESKRPERLLPRIYVEVERLKTARDELLVQVEVSILGFSKLHRTNSSLFHPSASSIDHPDRHFETLALGGTTDHLHYGDTRFFCLSRLGWLLVD</sequence>
<gene>
    <name evidence="1" type="ORF">PtA15_3A224</name>
</gene>
<accession>A0ABY7CCE5</accession>
<protein>
    <submittedName>
        <fullName evidence="1">Uncharacterized protein</fullName>
    </submittedName>
</protein>
<dbReference type="EMBL" id="CP110423">
    <property type="protein sequence ID" value="WAQ82859.1"/>
    <property type="molecule type" value="Genomic_DNA"/>
</dbReference>
<keyword evidence="2" id="KW-1185">Reference proteome</keyword>
<dbReference type="GeneID" id="77808066"/>
<evidence type="ECO:0000313" key="2">
    <source>
        <dbReference type="Proteomes" id="UP001164743"/>
    </source>
</evidence>
<reference evidence="1" key="1">
    <citation type="submission" date="2022-10" db="EMBL/GenBank/DDBJ databases">
        <title>Puccinia triticina Genome sequencing and assembly.</title>
        <authorList>
            <person name="Li C."/>
        </authorList>
    </citation>
    <scope>NUCLEOTIDE SEQUENCE</scope>
    <source>
        <strain evidence="1">Pt15</strain>
    </source>
</reference>
<name>A0ABY7CCE5_9BASI</name>
<dbReference type="Proteomes" id="UP001164743">
    <property type="component" value="Chromosome 3A"/>
</dbReference>
<evidence type="ECO:0000313" key="1">
    <source>
        <dbReference type="EMBL" id="WAQ82859.1"/>
    </source>
</evidence>
<proteinExistence type="predicted"/>
<dbReference type="RefSeq" id="XP_053018414.1">
    <property type="nucleotide sequence ID" value="XM_053167171.1"/>
</dbReference>